<sequence>MPIFNHLKKMIKCYILEIVKMDIEIASVLNRRPIVKPFKEPEDIQDFPGGLIDKEYWSIMYKKKEDGDLKNRMFFLRDKHLYSTSIMNQILARANVNKTNTDSELKCISDMILCYQNVRASLLKIIPNVFEMQGQQ</sequence>
<evidence type="ECO:0000313" key="1">
    <source>
        <dbReference type="EMBL" id="CAI9285123.1"/>
    </source>
</evidence>
<accession>A0AA35Z3T4</accession>
<proteinExistence type="predicted"/>
<protein>
    <submittedName>
        <fullName evidence="1">Uncharacterized protein</fullName>
    </submittedName>
</protein>
<evidence type="ECO:0000313" key="2">
    <source>
        <dbReference type="Proteomes" id="UP001177003"/>
    </source>
</evidence>
<organism evidence="1 2">
    <name type="scientific">Lactuca saligna</name>
    <name type="common">Willowleaf lettuce</name>
    <dbReference type="NCBI Taxonomy" id="75948"/>
    <lineage>
        <taxon>Eukaryota</taxon>
        <taxon>Viridiplantae</taxon>
        <taxon>Streptophyta</taxon>
        <taxon>Embryophyta</taxon>
        <taxon>Tracheophyta</taxon>
        <taxon>Spermatophyta</taxon>
        <taxon>Magnoliopsida</taxon>
        <taxon>eudicotyledons</taxon>
        <taxon>Gunneridae</taxon>
        <taxon>Pentapetalae</taxon>
        <taxon>asterids</taxon>
        <taxon>campanulids</taxon>
        <taxon>Asterales</taxon>
        <taxon>Asteraceae</taxon>
        <taxon>Cichorioideae</taxon>
        <taxon>Cichorieae</taxon>
        <taxon>Lactucinae</taxon>
        <taxon>Lactuca</taxon>
    </lineage>
</organism>
<dbReference type="AlphaFoldDB" id="A0AA35Z3T4"/>
<dbReference type="Proteomes" id="UP001177003">
    <property type="component" value="Chromosome 5"/>
</dbReference>
<reference evidence="1" key="1">
    <citation type="submission" date="2023-04" db="EMBL/GenBank/DDBJ databases">
        <authorList>
            <person name="Vijverberg K."/>
            <person name="Xiong W."/>
            <person name="Schranz E."/>
        </authorList>
    </citation>
    <scope>NUCLEOTIDE SEQUENCE</scope>
</reference>
<keyword evidence="2" id="KW-1185">Reference proteome</keyword>
<dbReference type="EMBL" id="OX465081">
    <property type="protein sequence ID" value="CAI9285123.1"/>
    <property type="molecule type" value="Genomic_DNA"/>
</dbReference>
<name>A0AA35Z3T4_LACSI</name>
<gene>
    <name evidence="1" type="ORF">LSALG_LOCUS24611</name>
</gene>